<evidence type="ECO:0000313" key="13">
    <source>
        <dbReference type="EMBL" id="KDN47131.1"/>
    </source>
</evidence>
<dbReference type="PANTHER" id="PTHR31576">
    <property type="entry name" value="TATA BOX-BINDING PROTEIN-ASSOCIATED FACTOR RNA POLYMERASE I SUBUNIT B"/>
    <property type="match status" value="1"/>
</dbReference>
<evidence type="ECO:0000259" key="12">
    <source>
        <dbReference type="Pfam" id="PF20645"/>
    </source>
</evidence>
<organism evidence="13 14">
    <name type="scientific">Tilletiaria anomala (strain ATCC 24038 / CBS 436.72 / UBC 951)</name>
    <dbReference type="NCBI Taxonomy" id="1037660"/>
    <lineage>
        <taxon>Eukaryota</taxon>
        <taxon>Fungi</taxon>
        <taxon>Dikarya</taxon>
        <taxon>Basidiomycota</taxon>
        <taxon>Ustilaginomycotina</taxon>
        <taxon>Exobasidiomycetes</taxon>
        <taxon>Georgefischeriales</taxon>
        <taxon>Tilletiariaceae</taxon>
        <taxon>Tilletiaria</taxon>
    </lineage>
</organism>
<keyword evidence="8" id="KW-0804">Transcription</keyword>
<dbReference type="GO" id="GO:0070860">
    <property type="term" value="C:RNA polymerase I core factor complex"/>
    <property type="evidence" value="ECO:0007669"/>
    <property type="project" value="InterPro"/>
</dbReference>
<feature type="region of interest" description="Disordered" evidence="10">
    <location>
        <begin position="698"/>
        <end position="717"/>
    </location>
</feature>
<sequence>MDPYAHPSPQPPRRMRPRCPQCGSRRFRRDAVSGLVVCQDGHVLQGFRDELADDEDGAAERASTRIRYRRKGRSNRSAEKRRAAALQQPKQIYGLHAAFRGYQCLQLMLRLQLDALRTLFPRLPHAQLEAAAREYWTLFLYIIENDDAPEPARYRLSAMPVADPVSPPLSPHPHHVDDGYGDDDGHSAYSFASSTRYTSHGAETDRSSQHSPSSSRRSHGRSRSRSRSRSAIEATLAALHARQKQRLESQNQRQQQSSIAPDTDDDVDLHPDSDLESQARSDVSARRRKPAHLQGRARAPRRVSVFTGFRRPPAKSDAASNSEETDSSVDQGATTDGASSKHGGYSSRGFASSSSYSIEAETTNSERSRRRSSNKKRSSGRARGGHPLGEYASIAKRSALLDNTLCILYLSLWTLRIPLHLGDLRRLLLARRLPYLDAQQHLPRALVHQLNASAVRHFGLDAARVPPSEALYAAVRGFARQIAAVTNIRLPPLNVAPVLWSCTRRMLLPPSVYVAAKALLIFCDFLPHLSVEFARAAALLDRSNAAAEAKENVGSNGENNMDAAGSAAETRWNAPLVKSTLSKKTWAMPREVLLVAAIVVVLKMRYGLDGRKRYEHQDGPSAGMPKLNVWLRAMQEVTAAMEADPSAAYNPSCDVLDMSEEQLDAFLDHAEDTLVLKNEAVMHRARNANETQSFLKFTSPASSRTSDPSSTAARELQAREEHLQRAMASLYDSPHSVPASASLSSSLGADGRLKCGQAYRAYVMPVPHEDDGQLPEELQLVLEIGADVAGCEVETLNRALVAIESALRSKVCKKPASITRGNAFPA</sequence>
<dbReference type="GeneID" id="25265976"/>
<evidence type="ECO:0008006" key="15">
    <source>
        <dbReference type="Google" id="ProtNLM"/>
    </source>
</evidence>
<evidence type="ECO:0000256" key="9">
    <source>
        <dbReference type="ARBA" id="ARBA00023242"/>
    </source>
</evidence>
<feature type="compositionally biased region" description="Basic and acidic residues" evidence="10">
    <location>
        <begin position="268"/>
        <end position="285"/>
    </location>
</feature>
<dbReference type="Pfam" id="PF20645">
    <property type="entry name" value="Rrn7_cyclin_C"/>
    <property type="match status" value="1"/>
</dbReference>
<feature type="compositionally biased region" description="Basic and acidic residues" evidence="10">
    <location>
        <begin position="174"/>
        <end position="186"/>
    </location>
</feature>
<feature type="compositionally biased region" description="Low complexity" evidence="10">
    <location>
        <begin position="343"/>
        <end position="365"/>
    </location>
</feature>
<keyword evidence="3" id="KW-0479">Metal-binding</keyword>
<dbReference type="STRING" id="1037660.A0A066W054"/>
<dbReference type="InParanoid" id="A0A066W054"/>
<dbReference type="GO" id="GO:0001164">
    <property type="term" value="F:RNA polymerase I core promoter sequence-specific DNA binding"/>
    <property type="evidence" value="ECO:0007669"/>
    <property type="project" value="InterPro"/>
</dbReference>
<comment type="caution">
    <text evidence="13">The sequence shown here is derived from an EMBL/GenBank/DDBJ whole genome shotgun (WGS) entry which is preliminary data.</text>
</comment>
<dbReference type="GO" id="GO:0008270">
    <property type="term" value="F:zinc ion binding"/>
    <property type="evidence" value="ECO:0007669"/>
    <property type="project" value="UniProtKB-KW"/>
</dbReference>
<comment type="subcellular location">
    <subcellularLocation>
        <location evidence="1">Nucleus</location>
        <location evidence="1">Nucleolus</location>
    </subcellularLocation>
</comment>
<evidence type="ECO:0000256" key="4">
    <source>
        <dbReference type="ARBA" id="ARBA00022771"/>
    </source>
</evidence>
<dbReference type="InterPro" id="IPR048540">
    <property type="entry name" value="Rrn7_cyclin_N"/>
</dbReference>
<reference evidence="13 14" key="1">
    <citation type="submission" date="2014-05" db="EMBL/GenBank/DDBJ databases">
        <title>Draft genome sequence of a rare smut relative, Tilletiaria anomala UBC 951.</title>
        <authorList>
            <consortium name="DOE Joint Genome Institute"/>
            <person name="Toome M."/>
            <person name="Kuo A."/>
            <person name="Henrissat B."/>
            <person name="Lipzen A."/>
            <person name="Tritt A."/>
            <person name="Yoshinaga Y."/>
            <person name="Zane M."/>
            <person name="Barry K."/>
            <person name="Grigoriev I.V."/>
            <person name="Spatafora J.W."/>
            <person name="Aimea M.C."/>
        </authorList>
    </citation>
    <scope>NUCLEOTIDE SEQUENCE [LARGE SCALE GENOMIC DNA]</scope>
    <source>
        <strain evidence="13 14">UBC 951</strain>
    </source>
</reference>
<keyword evidence="7" id="KW-0238">DNA-binding</keyword>
<feature type="compositionally biased region" description="Low complexity" evidence="10">
    <location>
        <begin position="698"/>
        <end position="714"/>
    </location>
</feature>
<feature type="region of interest" description="Disordered" evidence="10">
    <location>
        <begin position="1"/>
        <end position="21"/>
    </location>
</feature>
<evidence type="ECO:0000256" key="2">
    <source>
        <dbReference type="ARBA" id="ARBA00006899"/>
    </source>
</evidence>
<dbReference type="OMA" id="GSAICED"/>
<dbReference type="AlphaFoldDB" id="A0A066W054"/>
<comment type="similarity">
    <text evidence="2">Belongs to the RRN7/TAF1B family.</text>
</comment>
<dbReference type="OrthoDB" id="428577at2759"/>
<dbReference type="InterPro" id="IPR033599">
    <property type="entry name" value="TAF1B/Rrn7"/>
</dbReference>
<evidence type="ECO:0000256" key="10">
    <source>
        <dbReference type="SAM" id="MobiDB-lite"/>
    </source>
</evidence>
<evidence type="ECO:0000256" key="7">
    <source>
        <dbReference type="ARBA" id="ARBA00023125"/>
    </source>
</evidence>
<evidence type="ECO:0000256" key="3">
    <source>
        <dbReference type="ARBA" id="ARBA00022723"/>
    </source>
</evidence>
<dbReference type="GO" id="GO:0042790">
    <property type="term" value="P:nucleolar large rRNA transcription by RNA polymerase I"/>
    <property type="evidence" value="ECO:0007669"/>
    <property type="project" value="TreeGrafter"/>
</dbReference>
<dbReference type="Pfam" id="PF20644">
    <property type="entry name" value="Rrn7_cyclin_N"/>
    <property type="match status" value="1"/>
</dbReference>
<feature type="region of interest" description="Disordered" evidence="10">
    <location>
        <begin position="165"/>
        <end position="388"/>
    </location>
</feature>
<evidence type="ECO:0000256" key="6">
    <source>
        <dbReference type="ARBA" id="ARBA00023015"/>
    </source>
</evidence>
<accession>A0A066W054</accession>
<evidence type="ECO:0000313" key="14">
    <source>
        <dbReference type="Proteomes" id="UP000027361"/>
    </source>
</evidence>
<feature type="compositionally biased region" description="Basic residues" evidence="10">
    <location>
        <begin position="368"/>
        <end position="384"/>
    </location>
</feature>
<keyword evidence="9" id="KW-0539">Nucleus</keyword>
<feature type="compositionally biased region" description="Basic residues" evidence="10">
    <location>
        <begin position="216"/>
        <end position="228"/>
    </location>
</feature>
<feature type="domain" description="Rrn7/TAF1B C-terminal cyclin" evidence="12">
    <location>
        <begin position="465"/>
        <end position="673"/>
    </location>
</feature>
<keyword evidence="14" id="KW-1185">Reference proteome</keyword>
<keyword evidence="6" id="KW-0805">Transcription regulation</keyword>
<feature type="domain" description="Rrn7/TAF1B N-terminal cyclin" evidence="11">
    <location>
        <begin position="348"/>
        <end position="443"/>
    </location>
</feature>
<keyword evidence="4" id="KW-0863">Zinc-finger</keyword>
<gene>
    <name evidence="13" type="ORF">K437DRAFT_267908</name>
</gene>
<proteinExistence type="inferred from homology"/>
<evidence type="ECO:0000256" key="5">
    <source>
        <dbReference type="ARBA" id="ARBA00022833"/>
    </source>
</evidence>
<dbReference type="InterPro" id="IPR048538">
    <property type="entry name" value="Rrn7_cyclin_C"/>
</dbReference>
<evidence type="ECO:0000259" key="11">
    <source>
        <dbReference type="Pfam" id="PF20644"/>
    </source>
</evidence>
<evidence type="ECO:0000256" key="1">
    <source>
        <dbReference type="ARBA" id="ARBA00004604"/>
    </source>
</evidence>
<keyword evidence="5" id="KW-0862">Zinc</keyword>
<dbReference type="EMBL" id="JMSN01000031">
    <property type="protein sequence ID" value="KDN47131.1"/>
    <property type="molecule type" value="Genomic_DNA"/>
</dbReference>
<feature type="compositionally biased region" description="Low complexity" evidence="10">
    <location>
        <begin position="248"/>
        <end position="258"/>
    </location>
</feature>
<feature type="compositionally biased region" description="Polar residues" evidence="10">
    <location>
        <begin position="318"/>
        <end position="338"/>
    </location>
</feature>
<protein>
    <recommendedName>
        <fullName evidence="15">RRN7-type domain-containing protein</fullName>
    </recommendedName>
</protein>
<name>A0A066W054_TILAU</name>
<dbReference type="HOGENOM" id="CLU_342950_0_0_1"/>
<dbReference type="Proteomes" id="UP000027361">
    <property type="component" value="Unassembled WGS sequence"/>
</dbReference>
<dbReference type="PANTHER" id="PTHR31576:SF2">
    <property type="entry name" value="TATA BOX-BINDING PROTEIN-ASSOCIATED FACTOR RNA POLYMERASE I SUBUNIT B"/>
    <property type="match status" value="1"/>
</dbReference>
<feature type="compositionally biased region" description="Pro residues" evidence="10">
    <location>
        <begin position="1"/>
        <end position="12"/>
    </location>
</feature>
<dbReference type="RefSeq" id="XP_013243752.1">
    <property type="nucleotide sequence ID" value="XM_013388298.1"/>
</dbReference>
<evidence type="ECO:0000256" key="8">
    <source>
        <dbReference type="ARBA" id="ARBA00023163"/>
    </source>
</evidence>